<sequence length="498" mass="59315">MNFEYLLKNLNDGRCETLYEYNQYLLKRFFEYALNNTEYVQGVLNGNTGLYKKMKYCPKHEKVIITACITSLSRNPRVLLYKQYYNDYLNLKTSFMGWRGRTDWFDFHKTVLSHFIWIDDTETFSWTWSKITEYMKGFKKKYPRISDWRRRWYLQEVGKLRLYIIDVCVASNRISFLQKIFENNVIKINKSVQNTMIKFGYECSNDFIIKKANFTNTREWKWLLGELDDIKGICVTDCFEICMKSNFHKQKLINLFELNEPNIFWEFFINADYHQVKFLTCKNICQIISDDRFNITDQKMKRRIIRKIFDFRNHLTRSLLKSLRKCLNEYVLNITLGTYMILNIILSGEGSNDYSYMIDICNLFIDKNQINISVLDKEIKEQLGCLSSDQLYWLYTLLGERISPIIGMSIFAKKTQIESNDMCPICLTDIDNNTNCTFPCGHSFHNNCIHRDINSGRYSDDGKNPIYSCPMCRSKIHQNWINNRIAYCNIAYCNAFIS</sequence>
<name>A0A6C0AWA4_9ZZZZ</name>
<evidence type="ECO:0000259" key="1">
    <source>
        <dbReference type="PROSITE" id="PS50089"/>
    </source>
</evidence>
<dbReference type="InterPro" id="IPR013083">
    <property type="entry name" value="Znf_RING/FYVE/PHD"/>
</dbReference>
<protein>
    <recommendedName>
        <fullName evidence="1">RING-type domain-containing protein</fullName>
    </recommendedName>
</protein>
<dbReference type="SUPFAM" id="SSF57850">
    <property type="entry name" value="RING/U-box"/>
    <property type="match status" value="1"/>
</dbReference>
<organism evidence="2">
    <name type="scientific">viral metagenome</name>
    <dbReference type="NCBI Taxonomy" id="1070528"/>
    <lineage>
        <taxon>unclassified sequences</taxon>
        <taxon>metagenomes</taxon>
        <taxon>organismal metagenomes</taxon>
    </lineage>
</organism>
<dbReference type="SMART" id="SM00184">
    <property type="entry name" value="RING"/>
    <property type="match status" value="1"/>
</dbReference>
<dbReference type="AlphaFoldDB" id="A0A6C0AWA4"/>
<dbReference type="Gene3D" id="3.30.40.10">
    <property type="entry name" value="Zinc/RING finger domain, C3HC4 (zinc finger)"/>
    <property type="match status" value="1"/>
</dbReference>
<dbReference type="InterPro" id="IPR001841">
    <property type="entry name" value="Znf_RING"/>
</dbReference>
<reference evidence="2" key="1">
    <citation type="journal article" date="2020" name="Nature">
        <title>Giant virus diversity and host interactions through global metagenomics.</title>
        <authorList>
            <person name="Schulz F."/>
            <person name="Roux S."/>
            <person name="Paez-Espino D."/>
            <person name="Jungbluth S."/>
            <person name="Walsh D.A."/>
            <person name="Denef V.J."/>
            <person name="McMahon K.D."/>
            <person name="Konstantinidis K.T."/>
            <person name="Eloe-Fadrosh E.A."/>
            <person name="Kyrpides N.C."/>
            <person name="Woyke T."/>
        </authorList>
    </citation>
    <scope>NUCLEOTIDE SEQUENCE</scope>
    <source>
        <strain evidence="2">GVMAG-S-ERX555961-36</strain>
    </source>
</reference>
<dbReference type="Pfam" id="PF13639">
    <property type="entry name" value="zf-RING_2"/>
    <property type="match status" value="1"/>
</dbReference>
<feature type="domain" description="RING-type" evidence="1">
    <location>
        <begin position="423"/>
        <end position="473"/>
    </location>
</feature>
<proteinExistence type="predicted"/>
<dbReference type="EMBL" id="MN738760">
    <property type="protein sequence ID" value="QHS83561.1"/>
    <property type="molecule type" value="Genomic_DNA"/>
</dbReference>
<accession>A0A6C0AWA4</accession>
<evidence type="ECO:0000313" key="2">
    <source>
        <dbReference type="EMBL" id="QHS83561.1"/>
    </source>
</evidence>
<dbReference type="PROSITE" id="PS50089">
    <property type="entry name" value="ZF_RING_2"/>
    <property type="match status" value="1"/>
</dbReference>